<name>A0A420HX68_9PEZI</name>
<protein>
    <submittedName>
        <fullName evidence="2">Uncharacterized protein</fullName>
    </submittedName>
</protein>
<dbReference type="EMBL" id="MCBQ01015119">
    <property type="protein sequence ID" value="RKF62007.1"/>
    <property type="molecule type" value="Genomic_DNA"/>
</dbReference>
<gene>
    <name evidence="2" type="ORF">GcM3_151019</name>
</gene>
<organism evidence="2 3">
    <name type="scientific">Golovinomyces cichoracearum</name>
    <dbReference type="NCBI Taxonomy" id="62708"/>
    <lineage>
        <taxon>Eukaryota</taxon>
        <taxon>Fungi</taxon>
        <taxon>Dikarya</taxon>
        <taxon>Ascomycota</taxon>
        <taxon>Pezizomycotina</taxon>
        <taxon>Leotiomycetes</taxon>
        <taxon>Erysiphales</taxon>
        <taxon>Erysiphaceae</taxon>
        <taxon>Golovinomyces</taxon>
    </lineage>
</organism>
<reference evidence="2 3" key="1">
    <citation type="journal article" date="2018" name="BMC Genomics">
        <title>Comparative genome analyses reveal sequence features reflecting distinct modes of host-adaptation between dicot and monocot powdery mildew.</title>
        <authorList>
            <person name="Wu Y."/>
            <person name="Ma X."/>
            <person name="Pan Z."/>
            <person name="Kale S.D."/>
            <person name="Song Y."/>
            <person name="King H."/>
            <person name="Zhang Q."/>
            <person name="Presley C."/>
            <person name="Deng X."/>
            <person name="Wei C.I."/>
            <person name="Xiao S."/>
        </authorList>
    </citation>
    <scope>NUCLEOTIDE SEQUENCE [LARGE SCALE GENOMIC DNA]</scope>
    <source>
        <strain evidence="2">UMSG3</strain>
    </source>
</reference>
<dbReference type="AlphaFoldDB" id="A0A420HX68"/>
<feature type="region of interest" description="Disordered" evidence="1">
    <location>
        <begin position="1"/>
        <end position="36"/>
    </location>
</feature>
<accession>A0A420HX68</accession>
<proteinExistence type="predicted"/>
<evidence type="ECO:0000313" key="3">
    <source>
        <dbReference type="Proteomes" id="UP000283383"/>
    </source>
</evidence>
<evidence type="ECO:0000313" key="2">
    <source>
        <dbReference type="EMBL" id="RKF62007.1"/>
    </source>
</evidence>
<evidence type="ECO:0000256" key="1">
    <source>
        <dbReference type="SAM" id="MobiDB-lite"/>
    </source>
</evidence>
<dbReference type="Proteomes" id="UP000283383">
    <property type="component" value="Unassembled WGS sequence"/>
</dbReference>
<comment type="caution">
    <text evidence="2">The sequence shown here is derived from an EMBL/GenBank/DDBJ whole genome shotgun (WGS) entry which is preliminary data.</text>
</comment>
<feature type="non-terminal residue" evidence="2">
    <location>
        <position position="36"/>
    </location>
</feature>
<sequence length="36" mass="3909">MTTKKKTYSGKTIVTQLKSRQGDEGVDDSTPVRGVP</sequence>
<keyword evidence="3" id="KW-1185">Reference proteome</keyword>
<feature type="compositionally biased region" description="Polar residues" evidence="1">
    <location>
        <begin position="9"/>
        <end position="19"/>
    </location>
</feature>